<proteinExistence type="predicted"/>
<reference evidence="1" key="2">
    <citation type="submission" date="2002-06" db="EMBL/GenBank/DDBJ databases">
        <title>Oryza sativa nipponbare(GA3) genomic DNA, chromosome 6, BAC clone:OSJNBa0043B22.</title>
        <authorList>
            <person name="Sasaki T."/>
            <person name="Matsumoto T."/>
            <person name="Katayose Y."/>
        </authorList>
    </citation>
    <scope>NUCLEOTIDE SEQUENCE</scope>
</reference>
<protein>
    <submittedName>
        <fullName evidence="1">Uncharacterized protein</fullName>
    </submittedName>
</protein>
<gene>
    <name evidence="1" type="ORF">OSJNBa0043B22.43</name>
    <name evidence="2" type="ORF">P0001B01.23</name>
</gene>
<reference evidence="3" key="4">
    <citation type="journal article" date="2008" name="Nucleic Acids Res.">
        <title>The rice annotation project database (RAP-DB): 2008 update.</title>
        <authorList>
            <consortium name="The rice annotation project (RAP)"/>
        </authorList>
    </citation>
    <scope>GENOME REANNOTATION</scope>
    <source>
        <strain evidence="3">cv. Nipponbare</strain>
    </source>
</reference>
<dbReference type="EMBL" id="AP005470">
    <property type="protein sequence ID" value="BAD46132.1"/>
    <property type="molecule type" value="Genomic_DNA"/>
</dbReference>
<accession>Q652Y5</accession>
<evidence type="ECO:0000313" key="1">
    <source>
        <dbReference type="EMBL" id="BAD46132.1"/>
    </source>
</evidence>
<dbReference type="EMBL" id="AP004745">
    <property type="protein sequence ID" value="BAD54203.1"/>
    <property type="molecule type" value="Genomic_DNA"/>
</dbReference>
<dbReference type="AlphaFoldDB" id="Q652Y5"/>
<dbReference type="Proteomes" id="UP000000763">
    <property type="component" value="Chromosome 6"/>
</dbReference>
<reference evidence="2" key="1">
    <citation type="submission" date="2002-02" db="EMBL/GenBank/DDBJ databases">
        <title>Oryza sativa nipponbare(GA3) genomic DNA, chromosome 6, PAC clone:P0001B01.</title>
        <authorList>
            <person name="Sasaki T."/>
            <person name="Matsumoto T."/>
            <person name="Yamamoto K."/>
        </authorList>
    </citation>
    <scope>NUCLEOTIDE SEQUENCE</scope>
</reference>
<evidence type="ECO:0000313" key="2">
    <source>
        <dbReference type="EMBL" id="BAD54203.1"/>
    </source>
</evidence>
<sequence length="98" mass="10491">MEGRHTEVTARSSTLLDGSAVGSACEEGPSMHKHNTDEKEVEIKEIFLGRENDKRSSESKGAAGVDKGQGVQIIACDGWFGVAVRVGQLVIYVLTMAI</sequence>
<reference evidence="3" key="3">
    <citation type="journal article" date="2005" name="Nature">
        <title>The map-based sequence of the rice genome.</title>
        <authorList>
            <consortium name="International rice genome sequencing project (IRGSP)"/>
            <person name="Matsumoto T."/>
            <person name="Wu J."/>
            <person name="Kanamori H."/>
            <person name="Katayose Y."/>
            <person name="Fujisawa M."/>
            <person name="Namiki N."/>
            <person name="Mizuno H."/>
            <person name="Yamamoto K."/>
            <person name="Antonio B.A."/>
            <person name="Baba T."/>
            <person name="Sakata K."/>
            <person name="Nagamura Y."/>
            <person name="Aoki H."/>
            <person name="Arikawa K."/>
            <person name="Arita K."/>
            <person name="Bito T."/>
            <person name="Chiden Y."/>
            <person name="Fujitsuka N."/>
            <person name="Fukunaka R."/>
            <person name="Hamada M."/>
            <person name="Harada C."/>
            <person name="Hayashi A."/>
            <person name="Hijishita S."/>
            <person name="Honda M."/>
            <person name="Hosokawa S."/>
            <person name="Ichikawa Y."/>
            <person name="Idonuma A."/>
            <person name="Iijima M."/>
            <person name="Ikeda M."/>
            <person name="Ikeno M."/>
            <person name="Ito K."/>
            <person name="Ito S."/>
            <person name="Ito T."/>
            <person name="Ito Y."/>
            <person name="Ito Y."/>
            <person name="Iwabuchi A."/>
            <person name="Kamiya K."/>
            <person name="Karasawa W."/>
            <person name="Kurita K."/>
            <person name="Katagiri S."/>
            <person name="Kikuta A."/>
            <person name="Kobayashi H."/>
            <person name="Kobayashi N."/>
            <person name="Machita K."/>
            <person name="Maehara T."/>
            <person name="Masukawa M."/>
            <person name="Mizubayashi T."/>
            <person name="Mukai Y."/>
            <person name="Nagasaki H."/>
            <person name="Nagata Y."/>
            <person name="Naito S."/>
            <person name="Nakashima M."/>
            <person name="Nakama Y."/>
            <person name="Nakamichi Y."/>
            <person name="Nakamura M."/>
            <person name="Meguro A."/>
            <person name="Negishi M."/>
            <person name="Ohta I."/>
            <person name="Ohta T."/>
            <person name="Okamoto M."/>
            <person name="Ono N."/>
            <person name="Saji S."/>
            <person name="Sakaguchi M."/>
            <person name="Sakai K."/>
            <person name="Shibata M."/>
            <person name="Shimokawa T."/>
            <person name="Song J."/>
            <person name="Takazaki Y."/>
            <person name="Terasawa K."/>
            <person name="Tsugane M."/>
            <person name="Tsuji K."/>
            <person name="Ueda S."/>
            <person name="Waki K."/>
            <person name="Yamagata H."/>
            <person name="Yamamoto M."/>
            <person name="Yamamoto S."/>
            <person name="Yamane H."/>
            <person name="Yoshiki S."/>
            <person name="Yoshihara R."/>
            <person name="Yukawa K."/>
            <person name="Zhong H."/>
            <person name="Yano M."/>
            <person name="Yuan Q."/>
            <person name="Ouyang S."/>
            <person name="Liu J."/>
            <person name="Jones K.M."/>
            <person name="Gansberger K."/>
            <person name="Moffat K."/>
            <person name="Hill J."/>
            <person name="Bera J."/>
            <person name="Fadrosh D."/>
            <person name="Jin S."/>
            <person name="Johri S."/>
            <person name="Kim M."/>
            <person name="Overton L."/>
            <person name="Reardon M."/>
            <person name="Tsitrin T."/>
            <person name="Vuong H."/>
            <person name="Weaver B."/>
            <person name="Ciecko A."/>
            <person name="Tallon L."/>
            <person name="Jackson J."/>
            <person name="Pai G."/>
            <person name="Aken S.V."/>
            <person name="Utterback T."/>
            <person name="Reidmuller S."/>
            <person name="Feldblyum T."/>
            <person name="Hsiao J."/>
            <person name="Zismann V."/>
            <person name="Iobst S."/>
            <person name="de Vazeille A.R."/>
            <person name="Buell C.R."/>
            <person name="Ying K."/>
            <person name="Li Y."/>
            <person name="Lu T."/>
            <person name="Huang Y."/>
            <person name="Zhao Q."/>
            <person name="Feng Q."/>
            <person name="Zhang L."/>
            <person name="Zhu J."/>
            <person name="Weng Q."/>
            <person name="Mu J."/>
            <person name="Lu Y."/>
            <person name="Fan D."/>
            <person name="Liu Y."/>
            <person name="Guan J."/>
            <person name="Zhang Y."/>
            <person name="Yu S."/>
            <person name="Liu X."/>
            <person name="Zhang Y."/>
            <person name="Hong G."/>
            <person name="Han B."/>
            <person name="Choisne N."/>
            <person name="Demange N."/>
            <person name="Orjeda G."/>
            <person name="Samain S."/>
            <person name="Cattolico L."/>
            <person name="Pelletier E."/>
            <person name="Couloux A."/>
            <person name="Segurens B."/>
            <person name="Wincker P."/>
            <person name="D'Hont A."/>
            <person name="Scarpelli C."/>
            <person name="Weissenbach J."/>
            <person name="Salanoubat M."/>
            <person name="Quetier F."/>
            <person name="Yu Y."/>
            <person name="Kim H.R."/>
            <person name="Rambo T."/>
            <person name="Currie J."/>
            <person name="Collura K."/>
            <person name="Luo M."/>
            <person name="Yang T."/>
            <person name="Ammiraju J.S.S."/>
            <person name="Engler F."/>
            <person name="Soderlund C."/>
            <person name="Wing R.A."/>
            <person name="Palmer L.E."/>
            <person name="de la Bastide M."/>
            <person name="Spiegel L."/>
            <person name="Nascimento L."/>
            <person name="Zutavern T."/>
            <person name="O'Shaughnessy A."/>
            <person name="Dike S."/>
            <person name="Dedhia N."/>
            <person name="Preston R."/>
            <person name="Balija V."/>
            <person name="McCombie W.R."/>
            <person name="Chow T."/>
            <person name="Chen H."/>
            <person name="Chung M."/>
            <person name="Chen C."/>
            <person name="Shaw J."/>
            <person name="Wu H."/>
            <person name="Hsiao K."/>
            <person name="Chao Y."/>
            <person name="Chu M."/>
            <person name="Cheng C."/>
            <person name="Hour A."/>
            <person name="Lee P."/>
            <person name="Lin S."/>
            <person name="Lin Y."/>
            <person name="Liou J."/>
            <person name="Liu S."/>
            <person name="Hsing Y."/>
            <person name="Raghuvanshi S."/>
            <person name="Mohanty A."/>
            <person name="Bharti A.K."/>
            <person name="Gaur A."/>
            <person name="Gupta V."/>
            <person name="Kumar D."/>
            <person name="Ravi V."/>
            <person name="Vij S."/>
            <person name="Kapur A."/>
            <person name="Khurana P."/>
            <person name="Khurana P."/>
            <person name="Khurana J.P."/>
            <person name="Tyagi A.K."/>
            <person name="Gaikwad K."/>
            <person name="Singh A."/>
            <person name="Dalal V."/>
            <person name="Srivastava S."/>
            <person name="Dixit A."/>
            <person name="Pal A.K."/>
            <person name="Ghazi I.A."/>
            <person name="Yadav M."/>
            <person name="Pandit A."/>
            <person name="Bhargava A."/>
            <person name="Sureshbabu K."/>
            <person name="Batra K."/>
            <person name="Sharma T.R."/>
            <person name="Mohapatra T."/>
            <person name="Singh N.K."/>
            <person name="Messing J."/>
            <person name="Nelson A.B."/>
            <person name="Fuks G."/>
            <person name="Kavchok S."/>
            <person name="Keizer G."/>
            <person name="Linton E."/>
            <person name="Llaca V."/>
            <person name="Song R."/>
            <person name="Tanyolac B."/>
            <person name="Young S."/>
            <person name="Ho-Il K."/>
            <person name="Hahn J.H."/>
            <person name="Sangsakoo G."/>
            <person name="Vanavichit A."/>
            <person name="de Mattos Luiz.A.T."/>
            <person name="Zimmer P.D."/>
            <person name="Malone G."/>
            <person name="Dellagostin O."/>
            <person name="de Oliveira A.C."/>
            <person name="Bevan M."/>
            <person name="Bancroft I."/>
            <person name="Minx P."/>
            <person name="Cordum H."/>
            <person name="Wilson R."/>
            <person name="Cheng Z."/>
            <person name="Jin W."/>
            <person name="Jiang J."/>
            <person name="Leong S.A."/>
            <person name="Iwama H."/>
            <person name="Gojobori T."/>
            <person name="Itoh T."/>
            <person name="Niimura Y."/>
            <person name="Fujii Y."/>
            <person name="Habara T."/>
            <person name="Sakai H."/>
            <person name="Sato Y."/>
            <person name="Wilson G."/>
            <person name="Kumar K."/>
            <person name="McCouch S."/>
            <person name="Juretic N."/>
            <person name="Hoen D."/>
            <person name="Wright S."/>
            <person name="Bruskiewich R."/>
            <person name="Bureau T."/>
            <person name="Miyao A."/>
            <person name="Hirochika H."/>
            <person name="Nishikawa T."/>
            <person name="Kadowaki K."/>
            <person name="Sugiura M."/>
            <person name="Burr B."/>
            <person name="Sasaki T."/>
        </authorList>
    </citation>
    <scope>NUCLEOTIDE SEQUENCE [LARGE SCALE GENOMIC DNA]</scope>
    <source>
        <strain evidence="3">cv. Nipponbare</strain>
    </source>
</reference>
<organism evidence="1 3">
    <name type="scientific">Oryza sativa subsp. japonica</name>
    <name type="common">Rice</name>
    <dbReference type="NCBI Taxonomy" id="39947"/>
    <lineage>
        <taxon>Eukaryota</taxon>
        <taxon>Viridiplantae</taxon>
        <taxon>Streptophyta</taxon>
        <taxon>Embryophyta</taxon>
        <taxon>Tracheophyta</taxon>
        <taxon>Spermatophyta</taxon>
        <taxon>Magnoliopsida</taxon>
        <taxon>Liliopsida</taxon>
        <taxon>Poales</taxon>
        <taxon>Poaceae</taxon>
        <taxon>BOP clade</taxon>
        <taxon>Oryzoideae</taxon>
        <taxon>Oryzeae</taxon>
        <taxon>Oryzinae</taxon>
        <taxon>Oryza</taxon>
        <taxon>Oryza sativa</taxon>
    </lineage>
</organism>
<evidence type="ECO:0000313" key="3">
    <source>
        <dbReference type="Proteomes" id="UP000000763"/>
    </source>
</evidence>
<name>Q652Y5_ORYSJ</name>